<dbReference type="GO" id="GO:0016787">
    <property type="term" value="F:hydrolase activity"/>
    <property type="evidence" value="ECO:0007669"/>
    <property type="project" value="UniProtKB-KW"/>
</dbReference>
<evidence type="ECO:0000313" key="7">
    <source>
        <dbReference type="EMBL" id="KAF9448175.1"/>
    </source>
</evidence>
<evidence type="ECO:0000256" key="6">
    <source>
        <dbReference type="SAM" id="SignalP"/>
    </source>
</evidence>
<keyword evidence="3" id="KW-0378">Hydrolase</keyword>
<dbReference type="SUPFAM" id="SSF53933">
    <property type="entry name" value="Microbial ribonucleases"/>
    <property type="match status" value="1"/>
</dbReference>
<comment type="caution">
    <text evidence="7">The sequence shown here is derived from an EMBL/GenBank/DDBJ whole genome shotgun (WGS) entry which is preliminary data.</text>
</comment>
<reference evidence="7" key="1">
    <citation type="submission" date="2020-11" db="EMBL/GenBank/DDBJ databases">
        <authorList>
            <consortium name="DOE Joint Genome Institute"/>
            <person name="Ahrendt S."/>
            <person name="Riley R."/>
            <person name="Andreopoulos W."/>
            <person name="Labutti K."/>
            <person name="Pangilinan J."/>
            <person name="Ruiz-Duenas F.J."/>
            <person name="Barrasa J.M."/>
            <person name="Sanchez-Garcia M."/>
            <person name="Camarero S."/>
            <person name="Miyauchi S."/>
            <person name="Serrano A."/>
            <person name="Linde D."/>
            <person name="Babiker R."/>
            <person name="Drula E."/>
            <person name="Ayuso-Fernandez I."/>
            <person name="Pacheco R."/>
            <person name="Padilla G."/>
            <person name="Ferreira P."/>
            <person name="Barriuso J."/>
            <person name="Kellner H."/>
            <person name="Castanera R."/>
            <person name="Alfaro M."/>
            <person name="Ramirez L."/>
            <person name="Pisabarro A.G."/>
            <person name="Kuo A."/>
            <person name="Tritt A."/>
            <person name="Lipzen A."/>
            <person name="He G."/>
            <person name="Yan M."/>
            <person name="Ng V."/>
            <person name="Cullen D."/>
            <person name="Martin F."/>
            <person name="Rosso M.-N."/>
            <person name="Henrissat B."/>
            <person name="Hibbett D."/>
            <person name="Martinez A.T."/>
            <person name="Grigoriev I.V."/>
        </authorList>
    </citation>
    <scope>NUCLEOTIDE SEQUENCE</scope>
    <source>
        <strain evidence="7">MF-IS2</strain>
    </source>
</reference>
<dbReference type="InterPro" id="IPR016191">
    <property type="entry name" value="Ribonuclease/ribotoxin"/>
</dbReference>
<evidence type="ECO:0000256" key="1">
    <source>
        <dbReference type="ARBA" id="ARBA00022722"/>
    </source>
</evidence>
<dbReference type="InterPro" id="IPR000026">
    <property type="entry name" value="N1-like"/>
</dbReference>
<dbReference type="Proteomes" id="UP000807342">
    <property type="component" value="Unassembled WGS sequence"/>
</dbReference>
<gene>
    <name evidence="7" type="ORF">P691DRAFT_801226</name>
</gene>
<dbReference type="Pfam" id="PF00545">
    <property type="entry name" value="Ribonuclease"/>
    <property type="match status" value="1"/>
</dbReference>
<organism evidence="7 8">
    <name type="scientific">Macrolepiota fuliginosa MF-IS2</name>
    <dbReference type="NCBI Taxonomy" id="1400762"/>
    <lineage>
        <taxon>Eukaryota</taxon>
        <taxon>Fungi</taxon>
        <taxon>Dikarya</taxon>
        <taxon>Basidiomycota</taxon>
        <taxon>Agaricomycotina</taxon>
        <taxon>Agaricomycetes</taxon>
        <taxon>Agaricomycetidae</taxon>
        <taxon>Agaricales</taxon>
        <taxon>Agaricineae</taxon>
        <taxon>Agaricaceae</taxon>
        <taxon>Macrolepiota</taxon>
    </lineage>
</organism>
<keyword evidence="1" id="KW-0540">Nuclease</keyword>
<proteinExistence type="predicted"/>
<dbReference type="GO" id="GO:0003723">
    <property type="term" value="F:RNA binding"/>
    <property type="evidence" value="ECO:0007669"/>
    <property type="project" value="InterPro"/>
</dbReference>
<name>A0A9P5XEQ7_9AGAR</name>
<dbReference type="GO" id="GO:0004521">
    <property type="term" value="F:RNA endonuclease activity"/>
    <property type="evidence" value="ECO:0007669"/>
    <property type="project" value="InterPro"/>
</dbReference>
<dbReference type="EMBL" id="MU151170">
    <property type="protein sequence ID" value="KAF9448175.1"/>
    <property type="molecule type" value="Genomic_DNA"/>
</dbReference>
<dbReference type="Gene3D" id="3.10.450.30">
    <property type="entry name" value="Microbial ribonucleases"/>
    <property type="match status" value="1"/>
</dbReference>
<sequence length="128" mass="13568">MRCYLAPLSLVTAALFLSQVQGTAVMKRQTSACSCAGRSFSASTVQNAINKALDGGAGDYPHEYHDFEGFDFTTCSGTFFEFPVLTSGTYNGGSPGADRVIYDDSGHFCACLTHTGASTTNGFVECNF</sequence>
<dbReference type="OrthoDB" id="5425539at2759"/>
<evidence type="ECO:0000256" key="4">
    <source>
        <dbReference type="ARBA" id="ARBA00023157"/>
    </source>
</evidence>
<evidence type="ECO:0000256" key="3">
    <source>
        <dbReference type="ARBA" id="ARBA00022801"/>
    </source>
</evidence>
<keyword evidence="6" id="KW-0732">Signal</keyword>
<feature type="chain" id="PRO_5040359859" evidence="6">
    <location>
        <begin position="23"/>
        <end position="128"/>
    </location>
</feature>
<evidence type="ECO:0000256" key="2">
    <source>
        <dbReference type="ARBA" id="ARBA00022759"/>
    </source>
</evidence>
<evidence type="ECO:0000256" key="5">
    <source>
        <dbReference type="ARBA" id="ARBA00023239"/>
    </source>
</evidence>
<feature type="signal peptide" evidence="6">
    <location>
        <begin position="1"/>
        <end position="22"/>
    </location>
</feature>
<dbReference type="GO" id="GO:0016829">
    <property type="term" value="F:lyase activity"/>
    <property type="evidence" value="ECO:0007669"/>
    <property type="project" value="UniProtKB-KW"/>
</dbReference>
<dbReference type="AlphaFoldDB" id="A0A9P5XEQ7"/>
<keyword evidence="5" id="KW-0456">Lyase</keyword>
<keyword evidence="4" id="KW-1015">Disulfide bond</keyword>
<dbReference type="PANTHER" id="PTHR42104">
    <property type="entry name" value="EXTRACELLULAR GUANYL-SPECIFIC RIBONUCLEASE RNTA (AFU_ORTHOLOGUE AFUA_4G03230)"/>
    <property type="match status" value="1"/>
</dbReference>
<accession>A0A9P5XEQ7</accession>
<dbReference type="PANTHER" id="PTHR42104:SF1">
    <property type="entry name" value="EXTRACELLULAR GUANYL-SPECIFIC RIBONUCLEASE RNTA (AFU_ORTHOLOGUE AFUA_4G03230)"/>
    <property type="match status" value="1"/>
</dbReference>
<evidence type="ECO:0000313" key="8">
    <source>
        <dbReference type="Proteomes" id="UP000807342"/>
    </source>
</evidence>
<protein>
    <submittedName>
        <fullName evidence="7">Ribonuclease/ribotoxin</fullName>
    </submittedName>
</protein>
<keyword evidence="2" id="KW-0255">Endonuclease</keyword>
<keyword evidence="8" id="KW-1185">Reference proteome</keyword>